<name>A0ABD3M117_9STRA</name>
<keyword evidence="12" id="KW-1185">Reference proteome</keyword>
<evidence type="ECO:0000256" key="4">
    <source>
        <dbReference type="ARBA" id="ARBA00022806"/>
    </source>
</evidence>
<dbReference type="InterPro" id="IPR033454">
    <property type="entry name" value="RecG_wedge"/>
</dbReference>
<reference evidence="11 12" key="1">
    <citation type="submission" date="2024-10" db="EMBL/GenBank/DDBJ databases">
        <title>Updated reference genomes for cyclostephanoid diatoms.</title>
        <authorList>
            <person name="Roberts W.R."/>
            <person name="Alverson A.J."/>
        </authorList>
    </citation>
    <scope>NUCLEOTIDE SEQUENCE [LARGE SCALE GENOMIC DNA]</scope>
    <source>
        <strain evidence="11 12">AJA232-27</strain>
    </source>
</reference>
<keyword evidence="5" id="KW-0067">ATP-binding</keyword>
<accession>A0ABD3M117</accession>
<evidence type="ECO:0000256" key="6">
    <source>
        <dbReference type="ARBA" id="ARBA00023125"/>
    </source>
</evidence>
<dbReference type="PANTHER" id="PTHR47964">
    <property type="entry name" value="ATP-DEPENDENT DNA HELICASE HOMOLOG RECG, CHLOROPLASTIC"/>
    <property type="match status" value="1"/>
</dbReference>
<protein>
    <recommendedName>
        <fullName evidence="13">ATP-dependent DNA helicase RecG</fullName>
    </recommendedName>
</protein>
<dbReference type="SUPFAM" id="SSF50249">
    <property type="entry name" value="Nucleic acid-binding proteins"/>
    <property type="match status" value="1"/>
</dbReference>
<dbReference type="PROSITE" id="PS51192">
    <property type="entry name" value="HELICASE_ATP_BIND_1"/>
    <property type="match status" value="1"/>
</dbReference>
<evidence type="ECO:0008006" key="13">
    <source>
        <dbReference type="Google" id="ProtNLM"/>
    </source>
</evidence>
<dbReference type="Pfam" id="PF00271">
    <property type="entry name" value="Helicase_C"/>
    <property type="match status" value="1"/>
</dbReference>
<dbReference type="GO" id="GO:0003677">
    <property type="term" value="F:DNA binding"/>
    <property type="evidence" value="ECO:0007669"/>
    <property type="project" value="UniProtKB-KW"/>
</dbReference>
<dbReference type="Pfam" id="PF17191">
    <property type="entry name" value="RecG_wedge"/>
    <property type="match status" value="1"/>
</dbReference>
<dbReference type="Proteomes" id="UP001530293">
    <property type="component" value="Unassembled WGS sequence"/>
</dbReference>
<dbReference type="AlphaFoldDB" id="A0ABD3M117"/>
<dbReference type="GO" id="GO:0004386">
    <property type="term" value="F:helicase activity"/>
    <property type="evidence" value="ECO:0007669"/>
    <property type="project" value="UniProtKB-KW"/>
</dbReference>
<evidence type="ECO:0000256" key="7">
    <source>
        <dbReference type="ARBA" id="ARBA00023204"/>
    </source>
</evidence>
<evidence type="ECO:0000256" key="1">
    <source>
        <dbReference type="ARBA" id="ARBA00022741"/>
    </source>
</evidence>
<keyword evidence="4" id="KW-0347">Helicase</keyword>
<dbReference type="GO" id="GO:0005524">
    <property type="term" value="F:ATP binding"/>
    <property type="evidence" value="ECO:0007669"/>
    <property type="project" value="UniProtKB-KW"/>
</dbReference>
<dbReference type="Gene3D" id="3.40.50.300">
    <property type="entry name" value="P-loop containing nucleotide triphosphate hydrolases"/>
    <property type="match status" value="2"/>
</dbReference>
<proteinExistence type="predicted"/>
<dbReference type="PROSITE" id="PS51194">
    <property type="entry name" value="HELICASE_CTER"/>
    <property type="match status" value="1"/>
</dbReference>
<evidence type="ECO:0000313" key="11">
    <source>
        <dbReference type="EMBL" id="KAL3757423.1"/>
    </source>
</evidence>
<evidence type="ECO:0000256" key="3">
    <source>
        <dbReference type="ARBA" id="ARBA00022801"/>
    </source>
</evidence>
<feature type="compositionally biased region" description="Polar residues" evidence="8">
    <location>
        <begin position="181"/>
        <end position="190"/>
    </location>
</feature>
<keyword evidence="6" id="KW-0238">DNA-binding</keyword>
<dbReference type="InterPro" id="IPR012340">
    <property type="entry name" value="NA-bd_OB-fold"/>
</dbReference>
<gene>
    <name evidence="11" type="ORF">ACHAWU_005154</name>
</gene>
<evidence type="ECO:0000256" key="2">
    <source>
        <dbReference type="ARBA" id="ARBA00022763"/>
    </source>
</evidence>
<dbReference type="SMART" id="SM00490">
    <property type="entry name" value="HELICc"/>
    <property type="match status" value="1"/>
</dbReference>
<keyword evidence="7" id="KW-0234">DNA repair</keyword>
<dbReference type="SMART" id="SM00487">
    <property type="entry name" value="DEXDc"/>
    <property type="match status" value="1"/>
</dbReference>
<evidence type="ECO:0000256" key="5">
    <source>
        <dbReference type="ARBA" id="ARBA00022840"/>
    </source>
</evidence>
<feature type="region of interest" description="Disordered" evidence="8">
    <location>
        <begin position="178"/>
        <end position="256"/>
    </location>
</feature>
<keyword evidence="2" id="KW-0227">DNA damage</keyword>
<comment type="caution">
    <text evidence="11">The sequence shown here is derived from an EMBL/GenBank/DDBJ whole genome shotgun (WGS) entry which is preliminary data.</text>
</comment>
<dbReference type="InterPro" id="IPR001650">
    <property type="entry name" value="Helicase_C-like"/>
</dbReference>
<evidence type="ECO:0000259" key="9">
    <source>
        <dbReference type="PROSITE" id="PS51192"/>
    </source>
</evidence>
<keyword evidence="3" id="KW-0378">Hydrolase</keyword>
<dbReference type="GO" id="GO:0016787">
    <property type="term" value="F:hydrolase activity"/>
    <property type="evidence" value="ECO:0007669"/>
    <property type="project" value="UniProtKB-KW"/>
</dbReference>
<dbReference type="InterPro" id="IPR011545">
    <property type="entry name" value="DEAD/DEAH_box_helicase_dom"/>
</dbReference>
<evidence type="ECO:0000259" key="10">
    <source>
        <dbReference type="PROSITE" id="PS51194"/>
    </source>
</evidence>
<feature type="domain" description="Helicase C-terminal" evidence="10">
    <location>
        <begin position="769"/>
        <end position="970"/>
    </location>
</feature>
<dbReference type="PANTHER" id="PTHR47964:SF1">
    <property type="entry name" value="ATP-DEPENDENT DNA HELICASE HOMOLOG RECG, CHLOROPLASTIC"/>
    <property type="match status" value="1"/>
</dbReference>
<evidence type="ECO:0000313" key="12">
    <source>
        <dbReference type="Proteomes" id="UP001530293"/>
    </source>
</evidence>
<dbReference type="InterPro" id="IPR027417">
    <property type="entry name" value="P-loop_NTPase"/>
</dbReference>
<dbReference type="EMBL" id="JALLBG020000266">
    <property type="protein sequence ID" value="KAL3757423.1"/>
    <property type="molecule type" value="Genomic_DNA"/>
</dbReference>
<dbReference type="InterPro" id="IPR047112">
    <property type="entry name" value="RecG/Mfd"/>
</dbReference>
<feature type="domain" description="Helicase ATP-binding" evidence="9">
    <location>
        <begin position="574"/>
        <end position="749"/>
    </location>
</feature>
<dbReference type="SUPFAM" id="SSF52540">
    <property type="entry name" value="P-loop containing nucleoside triphosphate hydrolases"/>
    <property type="match status" value="1"/>
</dbReference>
<dbReference type="InterPro" id="IPR014001">
    <property type="entry name" value="Helicase_ATP-bd"/>
</dbReference>
<sequence length="1195" mass="131813">MTLPYDGDGVGIGREMSKRTVAFMLLISFRRQPIHGLRPLVGYYCAAFMEPAPINFLNRMNGNDRGSGCGRCRSSTGVAMELLSSPSSSPDDNTHRIVGNNNCLNNDRLQSILLKHDVRPNELNERCLLALRGCSVGIADYAVQAYANQQRKREMKKETKISDPSSYILAVLRNKLDEVSKTSSPSTPTMVDSPGKRSYQSTLKVESKSSGEKFSTPPPKERVATTKFNITNPYSPRKLDEHSSQTPSPLKMQGRKELSTIDIERVSMDYVNKCLACLAKLEQPIIQLSGVGPATEACFHKLGIFTLRDLLWNFPRTFIDRSQLQNSIYNIADGEIGTFRLVVEKAKVKHNTATCKDESGNSIDVSFFYGQSRQGMIMASAAMKKLCNMELDSNVMIVSGKIKHSEQKSVLFNPDVVISPEQTDKLGIEPIYHLTSGLTRKKVIAAVDAALGAADELFSLLPESLPGDLLATLRWPTLADAFHLAHKPTSVDETRIDSPSRKRIAFEELSMQQAQIALSRWELKHFGRNPDLQRKEAYSSWRDSPLVYAAVTSLPFSLTSQQDICLEELWDDAVVGEDGRMLRLLQGDVGSGKTVVAYLLGLGCIESGSGGRVVTKMCPTQLLASQHARTISQYASRLQNQSDWRIHVELLNGNVIGKARDDLLLRLERSDDNHAVFLIGTHALTTPDIIGRLEQIGISLAIIDEEQRFGVRQRQALTTAAANSLFMSATPIPRSISQKRCGLVDFTHLQSEPRRVETSIVPSESLSKVLTVLTKKVEEGSKCFWVLPRIEREAGDTDEDSTSDLNNVEDRYKMLVELFGENRVCHVHGRMIDKDREAQIARFADPSAQASILVGTTVIEGKRHMVHSSSHHSILTIVSSCLEVGIDIPGANILIVENADRFGLSQLHQLRGRIGRAGNRSDISCHCLLLTNVIGANQEGPTSLTRLQILQKSNRGEEIADADFLLRGPGDVLGIAQSGMNFGSTVDSDSHWDLLDAATPFGRGFLQNPIDNGEGIFNEGTRRETPAGILLTQLLEGKATPYYNQTSASSIRGCSLRMMMAFFGERSIPENSTLRAIHTLQSLDESRGELSPDDKSVHEHIVAFFGDSSHPQHAKSVDSEPERMPKLEVASPLTLNPRVPNVEKLNLLDDNVVFIVIDVETTGLDESSHIIQMAAKVLGSDDEADIFAGNPLNHQ</sequence>
<evidence type="ECO:0000256" key="8">
    <source>
        <dbReference type="SAM" id="MobiDB-lite"/>
    </source>
</evidence>
<dbReference type="GO" id="GO:0006281">
    <property type="term" value="P:DNA repair"/>
    <property type="evidence" value="ECO:0007669"/>
    <property type="project" value="UniProtKB-KW"/>
</dbReference>
<organism evidence="11 12">
    <name type="scientific">Discostella pseudostelligera</name>
    <dbReference type="NCBI Taxonomy" id="259834"/>
    <lineage>
        <taxon>Eukaryota</taxon>
        <taxon>Sar</taxon>
        <taxon>Stramenopiles</taxon>
        <taxon>Ochrophyta</taxon>
        <taxon>Bacillariophyta</taxon>
        <taxon>Coscinodiscophyceae</taxon>
        <taxon>Thalassiosirophycidae</taxon>
        <taxon>Stephanodiscales</taxon>
        <taxon>Stephanodiscaceae</taxon>
        <taxon>Discostella</taxon>
    </lineage>
</organism>
<dbReference type="Pfam" id="PF00270">
    <property type="entry name" value="DEAD"/>
    <property type="match status" value="1"/>
</dbReference>
<keyword evidence="1" id="KW-0547">Nucleotide-binding</keyword>